<evidence type="ECO:0000313" key="2">
    <source>
        <dbReference type="Proteomes" id="UP000095472"/>
    </source>
</evidence>
<gene>
    <name evidence="1" type="ORF">BH720_018110</name>
</gene>
<name>A0ACD5H1E3_9CYAN</name>
<protein>
    <submittedName>
        <fullName evidence="1">Uncharacterized protein</fullName>
    </submittedName>
</protein>
<accession>A0ACD5H1E3</accession>
<proteinExistence type="predicted"/>
<dbReference type="Proteomes" id="UP000095472">
    <property type="component" value="Chromosome"/>
</dbReference>
<keyword evidence="2" id="KW-1185">Reference proteome</keyword>
<reference evidence="1 2" key="1">
    <citation type="journal article" date="2016" name="Genome Announc.">
        <title>Draft Genome Sequence of the Thermotolerant Cyanobacterium Desertifilum sp. IPPAS B-1220.</title>
        <authorList>
            <person name="Mironov K.S."/>
            <person name="Sinetova M.A."/>
            <person name="Bolatkhan K."/>
            <person name="Zayadan B.K."/>
            <person name="Ustinova V.V."/>
            <person name="Kupriyanova E.V."/>
            <person name="Skrypnik A.N."/>
            <person name="Gogoleva N.E."/>
            <person name="Gogolev Y.V."/>
            <person name="Los D.A."/>
        </authorList>
    </citation>
    <scope>NUCLEOTIDE SEQUENCE [LARGE SCALE GENOMIC DNA]</scope>
    <source>
        <strain evidence="1 2">IPPAS B-1220</strain>
    </source>
</reference>
<evidence type="ECO:0000313" key="1">
    <source>
        <dbReference type="EMBL" id="XPM66918.1"/>
    </source>
</evidence>
<organism evidence="1 2">
    <name type="scientific">Desertifilum tharense IPPAS B-1220</name>
    <dbReference type="NCBI Taxonomy" id="1781255"/>
    <lineage>
        <taxon>Bacteria</taxon>
        <taxon>Bacillati</taxon>
        <taxon>Cyanobacteriota</taxon>
        <taxon>Cyanophyceae</taxon>
        <taxon>Desertifilales</taxon>
        <taxon>Desertifilaceae</taxon>
        <taxon>Desertifilum</taxon>
    </lineage>
</organism>
<dbReference type="EMBL" id="CP182909">
    <property type="protein sequence ID" value="XPM66918.1"/>
    <property type="molecule type" value="Genomic_DNA"/>
</dbReference>
<sequence>MFPRSLFTPVTLCAGLLLPIFAIARKRIPLMSQLSGEIQILPQILLSSVILFFAAHALLFQLHLPSRYTGATFRIAIAIATGISLSIILDRLWWRMASQTTARRLLAGAGIGAIAISLMVPILYSSTAILKPPIASVWFPNCINSCSSSREILPSPPSAKKPITSPPLASGHFRGARIRHPLSNGLLWGV</sequence>